<accession>A0A0A9AJN8</accession>
<feature type="region of interest" description="Disordered" evidence="1">
    <location>
        <begin position="1"/>
        <end position="20"/>
    </location>
</feature>
<reference evidence="2" key="2">
    <citation type="journal article" date="2015" name="Data Brief">
        <title>Shoot transcriptome of the giant reed, Arundo donax.</title>
        <authorList>
            <person name="Barrero R.A."/>
            <person name="Guerrero F.D."/>
            <person name="Moolhuijzen P."/>
            <person name="Goolsby J.A."/>
            <person name="Tidwell J."/>
            <person name="Bellgard S.E."/>
            <person name="Bellgard M.I."/>
        </authorList>
    </citation>
    <scope>NUCLEOTIDE SEQUENCE</scope>
    <source>
        <tissue evidence="2">Shoot tissue taken approximately 20 cm above the soil surface</tissue>
    </source>
</reference>
<sequence>MGNKALQRTRTSRFAPNKIC</sequence>
<feature type="compositionally biased region" description="Polar residues" evidence="1">
    <location>
        <begin position="1"/>
        <end position="14"/>
    </location>
</feature>
<dbReference type="EMBL" id="GBRH01246504">
    <property type="protein sequence ID" value="JAD51391.1"/>
    <property type="molecule type" value="Transcribed_RNA"/>
</dbReference>
<proteinExistence type="predicted"/>
<dbReference type="AlphaFoldDB" id="A0A0A9AJN8"/>
<name>A0A0A9AJN8_ARUDO</name>
<evidence type="ECO:0000313" key="2">
    <source>
        <dbReference type="EMBL" id="JAD51391.1"/>
    </source>
</evidence>
<organism evidence="2">
    <name type="scientific">Arundo donax</name>
    <name type="common">Giant reed</name>
    <name type="synonym">Donax arundinaceus</name>
    <dbReference type="NCBI Taxonomy" id="35708"/>
    <lineage>
        <taxon>Eukaryota</taxon>
        <taxon>Viridiplantae</taxon>
        <taxon>Streptophyta</taxon>
        <taxon>Embryophyta</taxon>
        <taxon>Tracheophyta</taxon>
        <taxon>Spermatophyta</taxon>
        <taxon>Magnoliopsida</taxon>
        <taxon>Liliopsida</taxon>
        <taxon>Poales</taxon>
        <taxon>Poaceae</taxon>
        <taxon>PACMAD clade</taxon>
        <taxon>Arundinoideae</taxon>
        <taxon>Arundineae</taxon>
        <taxon>Arundo</taxon>
    </lineage>
</organism>
<evidence type="ECO:0000256" key="1">
    <source>
        <dbReference type="SAM" id="MobiDB-lite"/>
    </source>
</evidence>
<reference evidence="2" key="1">
    <citation type="submission" date="2014-09" db="EMBL/GenBank/DDBJ databases">
        <authorList>
            <person name="Magalhaes I.L.F."/>
            <person name="Oliveira U."/>
            <person name="Santos F.R."/>
            <person name="Vidigal T.H.D.A."/>
            <person name="Brescovit A.D."/>
            <person name="Santos A.J."/>
        </authorList>
    </citation>
    <scope>NUCLEOTIDE SEQUENCE</scope>
    <source>
        <tissue evidence="2">Shoot tissue taken approximately 20 cm above the soil surface</tissue>
    </source>
</reference>
<protein>
    <submittedName>
        <fullName evidence="2">Uncharacterized protein</fullName>
    </submittedName>
</protein>